<keyword evidence="2" id="KW-1185">Reference proteome</keyword>
<reference evidence="1 2" key="1">
    <citation type="submission" date="2019-05" db="EMBL/GenBank/DDBJ databases">
        <title>Mikania micrantha, genome provides insights into the molecular mechanism of rapid growth.</title>
        <authorList>
            <person name="Liu B."/>
        </authorList>
    </citation>
    <scope>NUCLEOTIDE SEQUENCE [LARGE SCALE GENOMIC DNA]</scope>
    <source>
        <strain evidence="1">NLD-2019</strain>
        <tissue evidence="1">Leaf</tissue>
    </source>
</reference>
<proteinExistence type="predicted"/>
<accession>A0A5N6NU46</accession>
<dbReference type="AlphaFoldDB" id="A0A5N6NU46"/>
<evidence type="ECO:0000313" key="2">
    <source>
        <dbReference type="Proteomes" id="UP000326396"/>
    </source>
</evidence>
<comment type="caution">
    <text evidence="1">The sequence shown here is derived from an EMBL/GenBank/DDBJ whole genome shotgun (WGS) entry which is preliminary data.</text>
</comment>
<evidence type="ECO:0000313" key="1">
    <source>
        <dbReference type="EMBL" id="KAD5317653.1"/>
    </source>
</evidence>
<dbReference type="EMBL" id="SZYD01000009">
    <property type="protein sequence ID" value="KAD5317653.1"/>
    <property type="molecule type" value="Genomic_DNA"/>
</dbReference>
<dbReference type="Proteomes" id="UP000326396">
    <property type="component" value="Linkage Group LG17"/>
</dbReference>
<organism evidence="1 2">
    <name type="scientific">Mikania micrantha</name>
    <name type="common">bitter vine</name>
    <dbReference type="NCBI Taxonomy" id="192012"/>
    <lineage>
        <taxon>Eukaryota</taxon>
        <taxon>Viridiplantae</taxon>
        <taxon>Streptophyta</taxon>
        <taxon>Embryophyta</taxon>
        <taxon>Tracheophyta</taxon>
        <taxon>Spermatophyta</taxon>
        <taxon>Magnoliopsida</taxon>
        <taxon>eudicotyledons</taxon>
        <taxon>Gunneridae</taxon>
        <taxon>Pentapetalae</taxon>
        <taxon>asterids</taxon>
        <taxon>campanulids</taxon>
        <taxon>Asterales</taxon>
        <taxon>Asteraceae</taxon>
        <taxon>Asteroideae</taxon>
        <taxon>Heliantheae alliance</taxon>
        <taxon>Eupatorieae</taxon>
        <taxon>Mikania</taxon>
    </lineage>
</organism>
<protein>
    <submittedName>
        <fullName evidence="1">Uncharacterized protein</fullName>
    </submittedName>
</protein>
<name>A0A5N6NU46_9ASTR</name>
<gene>
    <name evidence="1" type="ORF">E3N88_17599</name>
</gene>
<sequence length="116" mass="12334">MILSKLTWRHFIAKVEQKAQNALQKFELPGDGKIIRFVAVVVVGEADFAYCVGVSCEGVAGATDFATAFVGVYIVAMSLYPSILISYEQVVTNKVVTTSSKIVAGMLPASSATVSL</sequence>